<keyword evidence="10" id="KW-1185">Reference proteome</keyword>
<evidence type="ECO:0000313" key="9">
    <source>
        <dbReference type="EMBL" id="MBP1919322.1"/>
    </source>
</evidence>
<dbReference type="InterPro" id="IPR029044">
    <property type="entry name" value="Nucleotide-diphossugar_trans"/>
</dbReference>
<dbReference type="InterPro" id="IPR050256">
    <property type="entry name" value="Glycosyltransferase_2"/>
</dbReference>
<keyword evidence="2 9" id="KW-0328">Glycosyltransferase</keyword>
<dbReference type="Proteomes" id="UP001519271">
    <property type="component" value="Unassembled WGS sequence"/>
</dbReference>
<dbReference type="InterPro" id="IPR001173">
    <property type="entry name" value="Glyco_trans_2-like"/>
</dbReference>
<sequence>MDKKVTVVIPVYNEELLINENVGVIAGYLRQAGTGFTILLVDDGSRDSTWQKLRELSKEHDFVKALRLSRNFGKEAAICAGLEEADGDACIIMDSDLQHPPQLIPEMIRLWKEDGYDVIEGVKSSRGNESMVKKVGAGMFYSILSKLSGLDMQQASDFKLLDRKVVDAWKSMNERGTFFRGMSAWVGYNRKSLPFSVGTRTRGTSKWSVFNLFNLAIKAITSFSSFPLHIVTFIGLFFLVGALILGIQTIYMKVSGMALSGFTTVILLLLIIGSALMISLGIIGTYIARIYEEVKFRPRYIVSEKAAGALNHEKIETYKK</sequence>
<dbReference type="RefSeq" id="WP_209459526.1">
    <property type="nucleotide sequence ID" value="NZ_JAGGKC010000013.1"/>
</dbReference>
<evidence type="ECO:0000313" key="10">
    <source>
        <dbReference type="Proteomes" id="UP001519271"/>
    </source>
</evidence>
<evidence type="ECO:0000256" key="3">
    <source>
        <dbReference type="ARBA" id="ARBA00022679"/>
    </source>
</evidence>
<feature type="domain" description="Glycosyltransferase 2-like" evidence="8">
    <location>
        <begin position="6"/>
        <end position="124"/>
    </location>
</feature>
<protein>
    <submittedName>
        <fullName evidence="9">Dolichol-phosphate mannosyltransferase</fullName>
        <ecNumber evidence="9">2.4.1.83</ecNumber>
    </submittedName>
</protein>
<evidence type="ECO:0000256" key="5">
    <source>
        <dbReference type="ARBA" id="ARBA00022989"/>
    </source>
</evidence>
<dbReference type="Gene3D" id="3.90.550.10">
    <property type="entry name" value="Spore Coat Polysaccharide Biosynthesis Protein SpsA, Chain A"/>
    <property type="match status" value="1"/>
</dbReference>
<accession>A0ABS4G4B8</accession>
<feature type="transmembrane region" description="Helical" evidence="7">
    <location>
        <begin position="228"/>
        <end position="251"/>
    </location>
</feature>
<evidence type="ECO:0000256" key="1">
    <source>
        <dbReference type="ARBA" id="ARBA00004141"/>
    </source>
</evidence>
<dbReference type="GO" id="GO:0004582">
    <property type="term" value="F:dolichyl-phosphate beta-D-mannosyltransferase activity"/>
    <property type="evidence" value="ECO:0007669"/>
    <property type="project" value="UniProtKB-EC"/>
</dbReference>
<organism evidence="9 10">
    <name type="scientific">Youngiibacter multivorans</name>
    <dbReference type="NCBI Taxonomy" id="937251"/>
    <lineage>
        <taxon>Bacteria</taxon>
        <taxon>Bacillati</taxon>
        <taxon>Bacillota</taxon>
        <taxon>Clostridia</taxon>
        <taxon>Eubacteriales</taxon>
        <taxon>Clostridiaceae</taxon>
        <taxon>Youngiibacter</taxon>
    </lineage>
</organism>
<dbReference type="EC" id="2.4.1.83" evidence="9"/>
<evidence type="ECO:0000259" key="8">
    <source>
        <dbReference type="Pfam" id="PF00535"/>
    </source>
</evidence>
<comment type="subcellular location">
    <subcellularLocation>
        <location evidence="1">Membrane</location>
        <topology evidence="1">Multi-pass membrane protein</topology>
    </subcellularLocation>
</comment>
<keyword evidence="3 9" id="KW-0808">Transferase</keyword>
<comment type="caution">
    <text evidence="9">The sequence shown here is derived from an EMBL/GenBank/DDBJ whole genome shotgun (WGS) entry which is preliminary data.</text>
</comment>
<dbReference type="SUPFAM" id="SSF53448">
    <property type="entry name" value="Nucleotide-diphospho-sugar transferases"/>
    <property type="match status" value="1"/>
</dbReference>
<name>A0ABS4G4B8_9CLOT</name>
<dbReference type="EMBL" id="JAGGKC010000013">
    <property type="protein sequence ID" value="MBP1919322.1"/>
    <property type="molecule type" value="Genomic_DNA"/>
</dbReference>
<feature type="transmembrane region" description="Helical" evidence="7">
    <location>
        <begin position="257"/>
        <end position="288"/>
    </location>
</feature>
<dbReference type="PANTHER" id="PTHR48090:SF1">
    <property type="entry name" value="PROPHAGE BACTOPRENOL GLUCOSYL TRANSFERASE HOMOLOG"/>
    <property type="match status" value="1"/>
</dbReference>
<keyword evidence="5 7" id="KW-1133">Transmembrane helix</keyword>
<dbReference type="PANTHER" id="PTHR48090">
    <property type="entry name" value="UNDECAPRENYL-PHOSPHATE 4-DEOXY-4-FORMAMIDO-L-ARABINOSE TRANSFERASE-RELATED"/>
    <property type="match status" value="1"/>
</dbReference>
<evidence type="ECO:0000256" key="6">
    <source>
        <dbReference type="ARBA" id="ARBA00023136"/>
    </source>
</evidence>
<proteinExistence type="predicted"/>
<dbReference type="Pfam" id="PF00535">
    <property type="entry name" value="Glycos_transf_2"/>
    <property type="match status" value="1"/>
</dbReference>
<evidence type="ECO:0000256" key="7">
    <source>
        <dbReference type="SAM" id="Phobius"/>
    </source>
</evidence>
<gene>
    <name evidence="9" type="ORF">J2Z34_001811</name>
</gene>
<keyword evidence="6 7" id="KW-0472">Membrane</keyword>
<evidence type="ECO:0000256" key="2">
    <source>
        <dbReference type="ARBA" id="ARBA00022676"/>
    </source>
</evidence>
<evidence type="ECO:0000256" key="4">
    <source>
        <dbReference type="ARBA" id="ARBA00022692"/>
    </source>
</evidence>
<dbReference type="CDD" id="cd04187">
    <property type="entry name" value="DPM1_like_bac"/>
    <property type="match status" value="1"/>
</dbReference>
<keyword evidence="4 7" id="KW-0812">Transmembrane</keyword>
<reference evidence="9 10" key="1">
    <citation type="submission" date="2021-03" db="EMBL/GenBank/DDBJ databases">
        <title>Genomic Encyclopedia of Type Strains, Phase IV (KMG-IV): sequencing the most valuable type-strain genomes for metagenomic binning, comparative biology and taxonomic classification.</title>
        <authorList>
            <person name="Goeker M."/>
        </authorList>
    </citation>
    <scope>NUCLEOTIDE SEQUENCE [LARGE SCALE GENOMIC DNA]</scope>
    <source>
        <strain evidence="9 10">DSM 6139</strain>
    </source>
</reference>